<reference evidence="2" key="2">
    <citation type="submission" date="2023-04" db="EMBL/GenBank/DDBJ databases">
        <authorList>
            <person name="Beletskiy A.V."/>
            <person name="Mardanov A.V."/>
            <person name="Ravin N.V."/>
        </authorList>
    </citation>
    <scope>NUCLEOTIDE SEQUENCE</scope>
    <source>
        <strain evidence="2">GKL-01</strain>
    </source>
</reference>
<gene>
    <name evidence="2" type="ORF">QJT80_11005</name>
</gene>
<sequence length="707" mass="80767">MSISPSITALELGQYLAQVRERAGIKQNELAKKITWSAPQLSKIEAGERRLDESELATLLDAIGSEEAQNLKDIITRQWSVIPQPPLNHPEQEILWKAEQTINKLEKLKQDIDIKPAFERRINEYIDEIKRNTELLLKRNYQIAFVGSIGVGKSTAICRLTGLEVKGSTNDQLLPVLEVGAGGITICEVHLRNGSTYGIVVEPQSDTEIRANVADYVDYLLQSNSTDDSKDIDFQGIPKEISRAIWNMAGFKIKREKTTDEKIVRVDESKELAKKLQDHRELNLAILSRMELHKRDKRTLLYESSNGLPPLVWLKDNFEKINNGRHSDFSLPKRIEIIIPDKLLNNSDVDLKIIDTKGIDKTAIRADLENYFYQSHTLLVLCSPFSNAPASEPRLLLERARAVDVGLLEAHSTLLVLARPEEALEMRDESGIKAETATEGYDLKKDQVHMSLASLKFQSLPITFFNSREDDPNSLQDFLNRRIKEMRIGFRKSLEDILNNTLNLIDNFHTEQIQAVIQDAAMLLNTSINQKIELSIKESYIRSSLLNAISQSHPSTIRAAISRKGDWDNLDYVHHLSYGARQVAVQSLQSAKLGIVEICDTMIANPKHTEAKDFIEQFKRILLTAYEKLLTEAQTRGKESFRDRLKTEILLWSNCREEKGKGYRDRVIDHHKKWFDDDEQKKLVNAFSSWLNEQWLEIIKKLSLLLN</sequence>
<dbReference type="SMART" id="SM00530">
    <property type="entry name" value="HTH_XRE"/>
    <property type="match status" value="1"/>
</dbReference>
<dbReference type="InterPro" id="IPR010982">
    <property type="entry name" value="Lambda_DNA-bd_dom_sf"/>
</dbReference>
<proteinExistence type="predicted"/>
<dbReference type="InterPro" id="IPR001387">
    <property type="entry name" value="Cro/C1-type_HTH"/>
</dbReference>
<dbReference type="KEGG" id="tdu:QJT80_11005"/>
<dbReference type="Gene3D" id="3.40.50.300">
    <property type="entry name" value="P-loop containing nucleotide triphosphate hydrolases"/>
    <property type="match status" value="1"/>
</dbReference>
<dbReference type="InterPro" id="IPR027417">
    <property type="entry name" value="P-loop_NTPase"/>
</dbReference>
<dbReference type="PROSITE" id="PS50943">
    <property type="entry name" value="HTH_CROC1"/>
    <property type="match status" value="1"/>
</dbReference>
<feature type="domain" description="HTH cro/C1-type" evidence="1">
    <location>
        <begin position="16"/>
        <end position="71"/>
    </location>
</feature>
<evidence type="ECO:0000313" key="2">
    <source>
        <dbReference type="EMBL" id="WGZ90025.1"/>
    </source>
</evidence>
<dbReference type="EMBL" id="CP124755">
    <property type="protein sequence ID" value="WGZ90025.1"/>
    <property type="molecule type" value="Genomic_DNA"/>
</dbReference>
<dbReference type="Pfam" id="PF13560">
    <property type="entry name" value="HTH_31"/>
    <property type="match status" value="1"/>
</dbReference>
<protein>
    <submittedName>
        <fullName evidence="2">Helix-turn-helix domain-containing protein</fullName>
    </submittedName>
</protein>
<dbReference type="CDD" id="cd00093">
    <property type="entry name" value="HTH_XRE"/>
    <property type="match status" value="1"/>
</dbReference>
<dbReference type="SUPFAM" id="SSF47413">
    <property type="entry name" value="lambda repressor-like DNA-binding domains"/>
    <property type="match status" value="1"/>
</dbReference>
<dbReference type="AlphaFoldDB" id="A0AA95H5G0"/>
<evidence type="ECO:0000259" key="1">
    <source>
        <dbReference type="PROSITE" id="PS50943"/>
    </source>
</evidence>
<accession>A0AA95H5G0</accession>
<name>A0AA95H5G0_9GAMM</name>
<dbReference type="Gene3D" id="1.10.260.40">
    <property type="entry name" value="lambda repressor-like DNA-binding domains"/>
    <property type="match status" value="1"/>
</dbReference>
<organism evidence="2">
    <name type="scientific">Candidatus Thiocaldithrix dubininis</name>
    <dbReference type="NCBI Taxonomy" id="3080823"/>
    <lineage>
        <taxon>Bacteria</taxon>
        <taxon>Pseudomonadati</taxon>
        <taxon>Pseudomonadota</taxon>
        <taxon>Gammaproteobacteria</taxon>
        <taxon>Thiotrichales</taxon>
        <taxon>Thiotrichaceae</taxon>
        <taxon>Candidatus Thiocaldithrix</taxon>
    </lineage>
</organism>
<dbReference type="GO" id="GO:0003677">
    <property type="term" value="F:DNA binding"/>
    <property type="evidence" value="ECO:0007669"/>
    <property type="project" value="InterPro"/>
</dbReference>
<dbReference type="SUPFAM" id="SSF52540">
    <property type="entry name" value="P-loop containing nucleoside triphosphate hydrolases"/>
    <property type="match status" value="1"/>
</dbReference>
<reference evidence="2" key="1">
    <citation type="journal article" date="2023" name="Int. J. Mol. Sci.">
        <title>Metagenomics Revealed a New Genus 'Candidatus Thiocaldithrix dubininis' gen. nov., sp. nov. and a New Species 'Candidatus Thiothrix putei' sp. nov. in the Family Thiotrichaceae, Some Members of Which Have Traits of Both Na+- and H+-Motive Energetics.</title>
        <authorList>
            <person name="Ravin N.V."/>
            <person name="Muntyan M.S."/>
            <person name="Smolyakov D.D."/>
            <person name="Rudenko T.S."/>
            <person name="Beletsky A.V."/>
            <person name="Mardanov A.V."/>
            <person name="Grabovich M.Y."/>
        </authorList>
    </citation>
    <scope>NUCLEOTIDE SEQUENCE</scope>
    <source>
        <strain evidence="2">GKL-01</strain>
    </source>
</reference>
<dbReference type="Proteomes" id="UP001300672">
    <property type="component" value="Chromosome"/>
</dbReference>